<protein>
    <submittedName>
        <fullName evidence="2">Predicted pyrophosphatase or phosphodiesterase, AlkP superfamily</fullName>
    </submittedName>
</protein>
<name>A0A1I2MA69_9BACT</name>
<dbReference type="Proteomes" id="UP000198724">
    <property type="component" value="Unassembled WGS sequence"/>
</dbReference>
<sequence>MFAASAYLCSMKRITLFMLALLLSGQAWAQVDTAQHVEPGRRNSPEQMQKPYVIMISADGYRYDYTDKYNATYLKELREQGVQAESLVPSFPSKTFPNHYTLVTGMYPATHGLINNYFYDPQRQEHYSMRDRKQVEDAHWYGGVPLWVLAEQNQMLSASYYWVGSEAPVQNTRPTYWFKYNEGIPFEERVKTVVKWLNLPEEQRPHLITFYLPEVDHAGHRFGPDAPETAQAVKDLDERLRQLTEAVAATGLPVNYLFVSDHGMIQIDQENTLPLPAAVDTAKFLVSGGGMVVELHAKDKKAIKPTYKKLKREANGAYQVYTKGNLPKHLHYGKKADKYKRVGDILLLTDAPKVFHFSSRKPSPGTHGYDPQAVKEMHTVFYAWGPDFKEGVKTSSFSNVQVYDIVAKLLGLKYSHKIDGDDNISKQVLKQK</sequence>
<reference evidence="3" key="1">
    <citation type="submission" date="2016-10" db="EMBL/GenBank/DDBJ databases">
        <authorList>
            <person name="Varghese N."/>
            <person name="Submissions S."/>
        </authorList>
    </citation>
    <scope>NUCLEOTIDE SEQUENCE [LARGE SCALE GENOMIC DNA]</scope>
    <source>
        <strain evidence="3">LP51</strain>
    </source>
</reference>
<evidence type="ECO:0000313" key="3">
    <source>
        <dbReference type="Proteomes" id="UP000198724"/>
    </source>
</evidence>
<dbReference type="STRING" id="1436961.SAMN05421739_101217"/>
<gene>
    <name evidence="2" type="ORF">SAMN05421739_101217</name>
</gene>
<feature type="chain" id="PRO_5011549497" evidence="1">
    <location>
        <begin position="30"/>
        <end position="432"/>
    </location>
</feature>
<accession>A0A1I2MA69</accession>
<keyword evidence="1" id="KW-0732">Signal</keyword>
<dbReference type="Gene3D" id="3.40.720.10">
    <property type="entry name" value="Alkaline Phosphatase, subunit A"/>
    <property type="match status" value="1"/>
</dbReference>
<evidence type="ECO:0000256" key="1">
    <source>
        <dbReference type="SAM" id="SignalP"/>
    </source>
</evidence>
<dbReference type="InterPro" id="IPR002591">
    <property type="entry name" value="Phosphodiest/P_Trfase"/>
</dbReference>
<dbReference type="GO" id="GO:0016787">
    <property type="term" value="F:hydrolase activity"/>
    <property type="evidence" value="ECO:0007669"/>
    <property type="project" value="UniProtKB-ARBA"/>
</dbReference>
<keyword evidence="3" id="KW-1185">Reference proteome</keyword>
<dbReference type="AlphaFoldDB" id="A0A1I2MA69"/>
<dbReference type="PANTHER" id="PTHR10151:SF120">
    <property type="entry name" value="BIS(5'-ADENOSYL)-TRIPHOSPHATASE"/>
    <property type="match status" value="1"/>
</dbReference>
<dbReference type="EMBL" id="FOOT01000001">
    <property type="protein sequence ID" value="SFF87798.1"/>
    <property type="molecule type" value="Genomic_DNA"/>
</dbReference>
<evidence type="ECO:0000313" key="2">
    <source>
        <dbReference type="EMBL" id="SFF87798.1"/>
    </source>
</evidence>
<dbReference type="Pfam" id="PF01663">
    <property type="entry name" value="Phosphodiest"/>
    <property type="match status" value="1"/>
</dbReference>
<dbReference type="CDD" id="cd16018">
    <property type="entry name" value="Enpp"/>
    <property type="match status" value="1"/>
</dbReference>
<dbReference type="Gene3D" id="3.30.1360.180">
    <property type="match status" value="1"/>
</dbReference>
<dbReference type="PANTHER" id="PTHR10151">
    <property type="entry name" value="ECTONUCLEOTIDE PYROPHOSPHATASE/PHOSPHODIESTERASE"/>
    <property type="match status" value="1"/>
</dbReference>
<proteinExistence type="predicted"/>
<organism evidence="2 3">
    <name type="scientific">Pontibacter chinhatensis</name>
    <dbReference type="NCBI Taxonomy" id="1436961"/>
    <lineage>
        <taxon>Bacteria</taxon>
        <taxon>Pseudomonadati</taxon>
        <taxon>Bacteroidota</taxon>
        <taxon>Cytophagia</taxon>
        <taxon>Cytophagales</taxon>
        <taxon>Hymenobacteraceae</taxon>
        <taxon>Pontibacter</taxon>
    </lineage>
</organism>
<dbReference type="SUPFAM" id="SSF53649">
    <property type="entry name" value="Alkaline phosphatase-like"/>
    <property type="match status" value="1"/>
</dbReference>
<feature type="signal peptide" evidence="1">
    <location>
        <begin position="1"/>
        <end position="29"/>
    </location>
</feature>
<dbReference type="InterPro" id="IPR017850">
    <property type="entry name" value="Alkaline_phosphatase_core_sf"/>
</dbReference>